<evidence type="ECO:0000256" key="1">
    <source>
        <dbReference type="SAM" id="MobiDB-lite"/>
    </source>
</evidence>
<proteinExistence type="predicted"/>
<feature type="region of interest" description="Disordered" evidence="1">
    <location>
        <begin position="1"/>
        <end position="29"/>
    </location>
</feature>
<protein>
    <submittedName>
        <fullName evidence="2">Uncharacterized protein</fullName>
    </submittedName>
</protein>
<dbReference type="Proteomes" id="UP001175000">
    <property type="component" value="Unassembled WGS sequence"/>
</dbReference>
<organism evidence="2 3">
    <name type="scientific">Immersiella caudata</name>
    <dbReference type="NCBI Taxonomy" id="314043"/>
    <lineage>
        <taxon>Eukaryota</taxon>
        <taxon>Fungi</taxon>
        <taxon>Dikarya</taxon>
        <taxon>Ascomycota</taxon>
        <taxon>Pezizomycotina</taxon>
        <taxon>Sordariomycetes</taxon>
        <taxon>Sordariomycetidae</taxon>
        <taxon>Sordariales</taxon>
        <taxon>Lasiosphaeriaceae</taxon>
        <taxon>Immersiella</taxon>
    </lineage>
</organism>
<feature type="compositionally biased region" description="Polar residues" evidence="1">
    <location>
        <begin position="1"/>
        <end position="12"/>
    </location>
</feature>
<gene>
    <name evidence="2" type="ORF">B0T14DRAFT_231250</name>
</gene>
<name>A0AA39WRS0_9PEZI</name>
<comment type="caution">
    <text evidence="2">The sequence shown here is derived from an EMBL/GenBank/DDBJ whole genome shotgun (WGS) entry which is preliminary data.</text>
</comment>
<evidence type="ECO:0000313" key="2">
    <source>
        <dbReference type="EMBL" id="KAK0620396.1"/>
    </source>
</evidence>
<keyword evidence="3" id="KW-1185">Reference proteome</keyword>
<evidence type="ECO:0000313" key="3">
    <source>
        <dbReference type="Proteomes" id="UP001175000"/>
    </source>
</evidence>
<dbReference type="EMBL" id="JAULSU010000004">
    <property type="protein sequence ID" value="KAK0620396.1"/>
    <property type="molecule type" value="Genomic_DNA"/>
</dbReference>
<feature type="region of interest" description="Disordered" evidence="1">
    <location>
        <begin position="42"/>
        <end position="63"/>
    </location>
</feature>
<dbReference type="AlphaFoldDB" id="A0AA39WRS0"/>
<accession>A0AA39WRS0</accession>
<reference evidence="2" key="1">
    <citation type="submission" date="2023-06" db="EMBL/GenBank/DDBJ databases">
        <title>Genome-scale phylogeny and comparative genomics of the fungal order Sordariales.</title>
        <authorList>
            <consortium name="Lawrence Berkeley National Laboratory"/>
            <person name="Hensen N."/>
            <person name="Bonometti L."/>
            <person name="Westerberg I."/>
            <person name="Brannstrom I.O."/>
            <person name="Guillou S."/>
            <person name="Cros-Aarteil S."/>
            <person name="Calhoun S."/>
            <person name="Haridas S."/>
            <person name="Kuo A."/>
            <person name="Mondo S."/>
            <person name="Pangilinan J."/>
            <person name="Riley R."/>
            <person name="Labutti K."/>
            <person name="Andreopoulos B."/>
            <person name="Lipzen A."/>
            <person name="Chen C."/>
            <person name="Yanf M."/>
            <person name="Daum C."/>
            <person name="Ng V."/>
            <person name="Clum A."/>
            <person name="Steindorff A."/>
            <person name="Ohm R."/>
            <person name="Martin F."/>
            <person name="Silar P."/>
            <person name="Natvig D."/>
            <person name="Lalanne C."/>
            <person name="Gautier V."/>
            <person name="Ament-Velasquez S.L."/>
            <person name="Kruys A."/>
            <person name="Hutchinson M.I."/>
            <person name="Powell A.J."/>
            <person name="Barry K."/>
            <person name="Miller A.N."/>
            <person name="Grigoriev I.V."/>
            <person name="Debuchy R."/>
            <person name="Gladieux P."/>
            <person name="Thoren M.H."/>
            <person name="Johannesson H."/>
        </authorList>
    </citation>
    <scope>NUCLEOTIDE SEQUENCE</scope>
    <source>
        <strain evidence="2">CBS 606.72</strain>
    </source>
</reference>
<sequence length="263" mass="28846">MKGQRSCFTQQPHHVPAPTEPRLFGPRPRLLSGARKLSSKCGVGAANRQIRRGSRPPSPSPKSCCGTHQALMIFRRLIPDEQAASDWQLSDTGCVPRLRITGHSVEAAEPPFDEFYRRRSRLKKPFAAFASHDLLSIPSLWSRSRLPCRPCLMPATAARPTRDPELTMLATTWHHQAFPVVRSAAGAPPQSGNIANALSAWQHPGPGSNGLQLHPLDTQLEPHHHPIATPGIIAPRRSLGGGLVGWREIRVTSIKGPRSHLHC</sequence>